<dbReference type="PANTHER" id="PTHR28004">
    <property type="entry name" value="ZGC:162816-RELATED"/>
    <property type="match status" value="1"/>
</dbReference>
<organism evidence="4 5">
    <name type="scientific">Alkaliphilus peptidifermentans DSM 18978</name>
    <dbReference type="NCBI Taxonomy" id="1120976"/>
    <lineage>
        <taxon>Bacteria</taxon>
        <taxon>Bacillati</taxon>
        <taxon>Bacillota</taxon>
        <taxon>Clostridia</taxon>
        <taxon>Peptostreptococcales</taxon>
        <taxon>Natronincolaceae</taxon>
        <taxon>Alkaliphilus</taxon>
    </lineage>
</organism>
<reference evidence="4 5" key="1">
    <citation type="submission" date="2016-10" db="EMBL/GenBank/DDBJ databases">
        <authorList>
            <person name="de Groot N.N."/>
        </authorList>
    </citation>
    <scope>NUCLEOTIDE SEQUENCE [LARGE SCALE GENOMIC DNA]</scope>
    <source>
        <strain evidence="4 5">DSM 18978</strain>
    </source>
</reference>
<keyword evidence="5" id="KW-1185">Reference proteome</keyword>
<evidence type="ECO:0000256" key="1">
    <source>
        <dbReference type="ARBA" id="ARBA00005323"/>
    </source>
</evidence>
<proteinExistence type="inferred from homology"/>
<evidence type="ECO:0000259" key="3">
    <source>
        <dbReference type="SMART" id="SM01119"/>
    </source>
</evidence>
<dbReference type="PANTHER" id="PTHR28004:SF2">
    <property type="entry name" value="D-SERINE DEHYDRATASE"/>
    <property type="match status" value="1"/>
</dbReference>
<dbReference type="AlphaFoldDB" id="A0A1G5IWQ7"/>
<dbReference type="GO" id="GO:0036088">
    <property type="term" value="P:D-serine catabolic process"/>
    <property type="evidence" value="ECO:0007669"/>
    <property type="project" value="TreeGrafter"/>
</dbReference>
<dbReference type="InterPro" id="IPR042208">
    <property type="entry name" value="D-ser_dehydrat-like_sf"/>
</dbReference>
<dbReference type="EMBL" id="FMUS01000016">
    <property type="protein sequence ID" value="SCY80160.1"/>
    <property type="molecule type" value="Genomic_DNA"/>
</dbReference>
<keyword evidence="2" id="KW-0456">Lyase</keyword>
<dbReference type="RefSeq" id="WP_091543999.1">
    <property type="nucleotide sequence ID" value="NZ_FMUS01000016.1"/>
</dbReference>
<dbReference type="Gene3D" id="2.40.37.20">
    <property type="entry name" value="D-serine dehydratase-like domain"/>
    <property type="match status" value="1"/>
</dbReference>
<dbReference type="Gene3D" id="3.20.20.10">
    <property type="entry name" value="Alanine racemase"/>
    <property type="match status" value="1"/>
</dbReference>
<dbReference type="STRING" id="1120976.SAMN03080606_02550"/>
<dbReference type="GO" id="GO:0008721">
    <property type="term" value="F:D-serine ammonia-lyase activity"/>
    <property type="evidence" value="ECO:0007669"/>
    <property type="project" value="TreeGrafter"/>
</dbReference>
<dbReference type="SMART" id="SM01119">
    <property type="entry name" value="D-ser_dehydrat"/>
    <property type="match status" value="1"/>
</dbReference>
<dbReference type="Pfam" id="PF14031">
    <property type="entry name" value="D-ser_dehydrat"/>
    <property type="match status" value="1"/>
</dbReference>
<gene>
    <name evidence="4" type="ORF">SAMN03080606_02550</name>
</gene>
<accession>A0A1G5IWQ7</accession>
<dbReference type="Pfam" id="PF01168">
    <property type="entry name" value="Ala_racemase_N"/>
    <property type="match status" value="1"/>
</dbReference>
<dbReference type="InterPro" id="IPR051466">
    <property type="entry name" value="D-amino_acid_metab_enzyme"/>
</dbReference>
<dbReference type="InterPro" id="IPR026956">
    <property type="entry name" value="D-ser_dehydrat-like_dom"/>
</dbReference>
<sequence length="367" mass="40027">MDIKNLETPCLVVDLDKLERNIEEMQRLADHHGVELWPMIKTHKSSYIVEKQMEAGGKGILTAKLSEAEKMVEANVKRIILAYPIIGENKLQRLIDLTKKAEIYCSIDSIAAATILNEKGIEAGIIFKCIIIVDSGLKRLGITPNTAGEFYRTIRNLSNVKIVGVATHGGHVYGAINKDDVKRAAREEINAVEVAAQQLQKEGINCEIIAIGSTPTVMAIENFGLIKQIRPGNYVFYDAVQVALGVVPEERCALSILATVISVPEEDRAIIDAGSKILCLDAGAHGNNNIVGYGRIKGKGSITVKGLSEELGKLQYDPKEISLKVGEIIEIIPNHACTAANMLDKIYGVRNGRVETEIIVSARGMVY</sequence>
<dbReference type="SUPFAM" id="SSF51419">
    <property type="entry name" value="PLP-binding barrel"/>
    <property type="match status" value="1"/>
</dbReference>
<dbReference type="InterPro" id="IPR001608">
    <property type="entry name" value="Ala_racemase_N"/>
</dbReference>
<protein>
    <submittedName>
        <fullName evidence="4">D-serine deaminase, pyridoxal phosphate-dependent</fullName>
    </submittedName>
</protein>
<dbReference type="Proteomes" id="UP000198636">
    <property type="component" value="Unassembled WGS sequence"/>
</dbReference>
<evidence type="ECO:0000256" key="2">
    <source>
        <dbReference type="ARBA" id="ARBA00023239"/>
    </source>
</evidence>
<feature type="domain" description="D-serine dehydratase-like" evidence="3">
    <location>
        <begin position="253"/>
        <end position="350"/>
    </location>
</feature>
<dbReference type="InterPro" id="IPR029066">
    <property type="entry name" value="PLP-binding_barrel"/>
</dbReference>
<evidence type="ECO:0000313" key="4">
    <source>
        <dbReference type="EMBL" id="SCY80160.1"/>
    </source>
</evidence>
<comment type="similarity">
    <text evidence="1">Belongs to the DSD1 family.</text>
</comment>
<evidence type="ECO:0000313" key="5">
    <source>
        <dbReference type="Proteomes" id="UP000198636"/>
    </source>
</evidence>
<name>A0A1G5IWQ7_9FIRM</name>
<dbReference type="OrthoDB" id="9788869at2"/>